<gene>
    <name evidence="2" type="ORF">CIPAW_11G097300</name>
</gene>
<evidence type="ECO:0000256" key="1">
    <source>
        <dbReference type="SAM" id="MobiDB-lite"/>
    </source>
</evidence>
<keyword evidence="3" id="KW-1185">Reference proteome</keyword>
<feature type="compositionally biased region" description="Basic and acidic residues" evidence="1">
    <location>
        <begin position="179"/>
        <end position="194"/>
    </location>
</feature>
<dbReference type="AlphaFoldDB" id="A0A8T1P372"/>
<dbReference type="EMBL" id="CM031819">
    <property type="protein sequence ID" value="KAG6636234.1"/>
    <property type="molecule type" value="Genomic_DNA"/>
</dbReference>
<comment type="caution">
    <text evidence="2">The sequence shown here is derived from an EMBL/GenBank/DDBJ whole genome shotgun (WGS) entry which is preliminary data.</text>
</comment>
<dbReference type="PANTHER" id="PTHR38357:SF1">
    <property type="entry name" value="EXPRESSED PROTEIN"/>
    <property type="match status" value="1"/>
</dbReference>
<feature type="region of interest" description="Disordered" evidence="1">
    <location>
        <begin position="159"/>
        <end position="207"/>
    </location>
</feature>
<dbReference type="Proteomes" id="UP000811609">
    <property type="component" value="Chromosome 11"/>
</dbReference>
<organism evidence="2 3">
    <name type="scientific">Carya illinoinensis</name>
    <name type="common">Pecan</name>
    <dbReference type="NCBI Taxonomy" id="32201"/>
    <lineage>
        <taxon>Eukaryota</taxon>
        <taxon>Viridiplantae</taxon>
        <taxon>Streptophyta</taxon>
        <taxon>Embryophyta</taxon>
        <taxon>Tracheophyta</taxon>
        <taxon>Spermatophyta</taxon>
        <taxon>Magnoliopsida</taxon>
        <taxon>eudicotyledons</taxon>
        <taxon>Gunneridae</taxon>
        <taxon>Pentapetalae</taxon>
        <taxon>rosids</taxon>
        <taxon>fabids</taxon>
        <taxon>Fagales</taxon>
        <taxon>Juglandaceae</taxon>
        <taxon>Carya</taxon>
    </lineage>
</organism>
<accession>A0A8T1P372</accession>
<evidence type="ECO:0000313" key="2">
    <source>
        <dbReference type="EMBL" id="KAG6636234.1"/>
    </source>
</evidence>
<reference evidence="2" key="1">
    <citation type="submission" date="2020-12" db="EMBL/GenBank/DDBJ databases">
        <title>WGS assembly of Carya illinoinensis cv. Pawnee.</title>
        <authorList>
            <person name="Platts A."/>
            <person name="Shu S."/>
            <person name="Wright S."/>
            <person name="Barry K."/>
            <person name="Edger P."/>
            <person name="Pires J.C."/>
            <person name="Schmutz J."/>
        </authorList>
    </citation>
    <scope>NUCLEOTIDE SEQUENCE</scope>
    <source>
        <tissue evidence="2">Leaf</tissue>
    </source>
</reference>
<evidence type="ECO:0000313" key="3">
    <source>
        <dbReference type="Proteomes" id="UP000811609"/>
    </source>
</evidence>
<sequence>MTLFLPQTFPSIHFTVSYPLHLSKCSSKFRTMSTPRPLIHATIPARDRVIDFGKHKGKMLGTLPSSYLRWVSKNLRARDFEDWAKLADQVLQDPVYRDRIEWELAENLLNGNINDSSLRNESVVSELLEISERFGWDNEDKSGWSKVKFELLGTSKGGRIPRAGKNGGKETDFGLSKGTEQRVVEVSSKGEERRRARRQRLRTKTGAAREEKEVEELGIKKESIINGGFGNRFYGRSDEDNVMIRMQRDRMNGRDGVIMEKNNNPFPGREALLKKVLNHRRSL</sequence>
<dbReference type="GO" id="GO:0009536">
    <property type="term" value="C:plastid"/>
    <property type="evidence" value="ECO:0007669"/>
    <property type="project" value="TreeGrafter"/>
</dbReference>
<proteinExistence type="predicted"/>
<evidence type="ECO:0008006" key="4">
    <source>
        <dbReference type="Google" id="ProtNLM"/>
    </source>
</evidence>
<dbReference type="PANTHER" id="PTHR38357">
    <property type="entry name" value="EXPRESSED PROTEIN"/>
    <property type="match status" value="1"/>
</dbReference>
<name>A0A8T1P372_CARIL</name>
<protein>
    <recommendedName>
        <fullName evidence="4">Golgin family A protein</fullName>
    </recommendedName>
</protein>